<evidence type="ECO:0000313" key="2">
    <source>
        <dbReference type="Proteomes" id="UP000730482"/>
    </source>
</evidence>
<dbReference type="InterPro" id="IPR036689">
    <property type="entry name" value="ESAT-6-like_sf"/>
</dbReference>
<comment type="caution">
    <text evidence="1">The sequence shown here is derived from an EMBL/GenBank/DDBJ whole genome shotgun (WGS) entry which is preliminary data.</text>
</comment>
<keyword evidence="2" id="KW-1185">Reference proteome</keyword>
<dbReference type="Proteomes" id="UP000730482">
    <property type="component" value="Unassembled WGS sequence"/>
</dbReference>
<dbReference type="Gene3D" id="1.10.287.1060">
    <property type="entry name" value="ESAT-6-like"/>
    <property type="match status" value="1"/>
</dbReference>
<name>A0ABS5L5T6_9ACTN</name>
<accession>A0ABS5L5T6</accession>
<proteinExistence type="predicted"/>
<evidence type="ECO:0000313" key="1">
    <source>
        <dbReference type="EMBL" id="MBS2553674.1"/>
    </source>
</evidence>
<dbReference type="SUPFAM" id="SSF140453">
    <property type="entry name" value="EsxAB dimer-like"/>
    <property type="match status" value="1"/>
</dbReference>
<organism evidence="1 2">
    <name type="scientific">Catenulispora pinistramenti</name>
    <dbReference type="NCBI Taxonomy" id="2705254"/>
    <lineage>
        <taxon>Bacteria</taxon>
        <taxon>Bacillati</taxon>
        <taxon>Actinomycetota</taxon>
        <taxon>Actinomycetes</taxon>
        <taxon>Catenulisporales</taxon>
        <taxon>Catenulisporaceae</taxon>
        <taxon>Catenulispora</taxon>
    </lineage>
</organism>
<dbReference type="RefSeq" id="WP_212020459.1">
    <property type="nucleotide sequence ID" value="NZ_JAAFYZ010000275.1"/>
</dbReference>
<sequence length="103" mass="10507">MADHIKIDTHMLADMGTALGKLRDDFNNASNIVDGVGGDMGSGDVADALHDFASDWSKKKANVVGELDKLSKGATGAAQAWDGTDAKLADVITKAMSSGGGKG</sequence>
<protein>
    <recommendedName>
        <fullName evidence="3">WXG100 family type VII secretion target</fullName>
    </recommendedName>
</protein>
<gene>
    <name evidence="1" type="ORF">KGQ19_43160</name>
</gene>
<reference evidence="1 2" key="1">
    <citation type="submission" date="2020-02" db="EMBL/GenBank/DDBJ databases">
        <title>Acidophilic actinobacteria isolated from forest soil.</title>
        <authorList>
            <person name="Golinska P."/>
        </authorList>
    </citation>
    <scope>NUCLEOTIDE SEQUENCE [LARGE SCALE GENOMIC DNA]</scope>
    <source>
        <strain evidence="1 2">NL8</strain>
    </source>
</reference>
<evidence type="ECO:0008006" key="3">
    <source>
        <dbReference type="Google" id="ProtNLM"/>
    </source>
</evidence>
<dbReference type="EMBL" id="JAAFYZ010000275">
    <property type="protein sequence ID" value="MBS2553674.1"/>
    <property type="molecule type" value="Genomic_DNA"/>
</dbReference>